<evidence type="ECO:0000313" key="2">
    <source>
        <dbReference type="EMBL" id="KIJ47043.1"/>
    </source>
</evidence>
<accession>A0A0C9W5I4</accession>
<feature type="region of interest" description="Disordered" evidence="1">
    <location>
        <begin position="1"/>
        <end position="81"/>
    </location>
</feature>
<keyword evidence="3" id="KW-1185">Reference proteome</keyword>
<feature type="compositionally biased region" description="Basic and acidic residues" evidence="1">
    <location>
        <begin position="1"/>
        <end position="11"/>
    </location>
</feature>
<proteinExistence type="predicted"/>
<dbReference type="InterPro" id="IPR036691">
    <property type="entry name" value="Endo/exonu/phosph_ase_sf"/>
</dbReference>
<evidence type="ECO:0008006" key="4">
    <source>
        <dbReference type="Google" id="ProtNLM"/>
    </source>
</evidence>
<sequence length="232" mass="25319">MLHEGSGHDADQMSATMDRLSAPTGSGIPDPLSGKLNPVSGKLKSTSLQTPLKLRGRAPDDESEGSQLPRDEIGRHHNRSIPIHSIRAPLVTLPPLLQSKKKAKGGIKIASINMRGGGSPSSKHKWQDINGLMRENNIAVLSAQETHLNPDRLTRIAEQFEKQILISNSHNPRTLNGKGVSIILNKRYTLWQRASFTDLIPGRALMLNLPWGERGDLVFLAVYAPKDGGENA</sequence>
<evidence type="ECO:0000256" key="1">
    <source>
        <dbReference type="SAM" id="MobiDB-lite"/>
    </source>
</evidence>
<dbReference type="SUPFAM" id="SSF56219">
    <property type="entry name" value="DNase I-like"/>
    <property type="match status" value="1"/>
</dbReference>
<reference evidence="2 3" key="1">
    <citation type="submission" date="2014-06" db="EMBL/GenBank/DDBJ databases">
        <title>Evolutionary Origins and Diversification of the Mycorrhizal Mutualists.</title>
        <authorList>
            <consortium name="DOE Joint Genome Institute"/>
            <consortium name="Mycorrhizal Genomics Consortium"/>
            <person name="Kohler A."/>
            <person name="Kuo A."/>
            <person name="Nagy L.G."/>
            <person name="Floudas D."/>
            <person name="Copeland A."/>
            <person name="Barry K.W."/>
            <person name="Cichocki N."/>
            <person name="Veneault-Fourrey C."/>
            <person name="LaButti K."/>
            <person name="Lindquist E.A."/>
            <person name="Lipzen A."/>
            <person name="Lundell T."/>
            <person name="Morin E."/>
            <person name="Murat C."/>
            <person name="Riley R."/>
            <person name="Ohm R."/>
            <person name="Sun H."/>
            <person name="Tunlid A."/>
            <person name="Henrissat B."/>
            <person name="Grigoriev I.V."/>
            <person name="Hibbett D.S."/>
            <person name="Martin F."/>
        </authorList>
    </citation>
    <scope>NUCLEOTIDE SEQUENCE [LARGE SCALE GENOMIC DNA]</scope>
    <source>
        <strain evidence="2 3">SS14</strain>
    </source>
</reference>
<gene>
    <name evidence="2" type="ORF">M422DRAFT_249350</name>
</gene>
<dbReference type="OrthoDB" id="3264871at2759"/>
<dbReference type="EMBL" id="KN837104">
    <property type="protein sequence ID" value="KIJ47043.1"/>
    <property type="molecule type" value="Genomic_DNA"/>
</dbReference>
<dbReference type="HOGENOM" id="CLU_1195534_0_0_1"/>
<name>A0A0C9W5I4_SPHS4</name>
<evidence type="ECO:0000313" key="3">
    <source>
        <dbReference type="Proteomes" id="UP000054279"/>
    </source>
</evidence>
<protein>
    <recommendedName>
        <fullName evidence="4">Endonuclease/exonuclease/phosphatase domain-containing protein</fullName>
    </recommendedName>
</protein>
<dbReference type="Gene3D" id="3.60.10.10">
    <property type="entry name" value="Endonuclease/exonuclease/phosphatase"/>
    <property type="match status" value="1"/>
</dbReference>
<dbReference type="Proteomes" id="UP000054279">
    <property type="component" value="Unassembled WGS sequence"/>
</dbReference>
<organism evidence="2 3">
    <name type="scientific">Sphaerobolus stellatus (strain SS14)</name>
    <dbReference type="NCBI Taxonomy" id="990650"/>
    <lineage>
        <taxon>Eukaryota</taxon>
        <taxon>Fungi</taxon>
        <taxon>Dikarya</taxon>
        <taxon>Basidiomycota</taxon>
        <taxon>Agaricomycotina</taxon>
        <taxon>Agaricomycetes</taxon>
        <taxon>Phallomycetidae</taxon>
        <taxon>Geastrales</taxon>
        <taxon>Sphaerobolaceae</taxon>
        <taxon>Sphaerobolus</taxon>
    </lineage>
</organism>
<dbReference type="AlphaFoldDB" id="A0A0C9W5I4"/>